<dbReference type="Proteomes" id="UP001596071">
    <property type="component" value="Unassembled WGS sequence"/>
</dbReference>
<evidence type="ECO:0000313" key="1">
    <source>
        <dbReference type="EMBL" id="MFC5602014.1"/>
    </source>
</evidence>
<protein>
    <submittedName>
        <fullName evidence="1">DUF4288 domain-containing protein</fullName>
    </submittedName>
</protein>
<dbReference type="InterPro" id="IPR025630">
    <property type="entry name" value="DUF4288"/>
</dbReference>
<evidence type="ECO:0000313" key="2">
    <source>
        <dbReference type="Proteomes" id="UP001596071"/>
    </source>
</evidence>
<dbReference type="EMBL" id="JBHSNP010000002">
    <property type="protein sequence ID" value="MFC5602014.1"/>
    <property type="molecule type" value="Genomic_DNA"/>
</dbReference>
<organism evidence="1 2">
    <name type="scientific">Sporosarcina koreensis</name>
    <dbReference type="NCBI Taxonomy" id="334735"/>
    <lineage>
        <taxon>Bacteria</taxon>
        <taxon>Bacillati</taxon>
        <taxon>Bacillota</taxon>
        <taxon>Bacilli</taxon>
        <taxon>Bacillales</taxon>
        <taxon>Caryophanaceae</taxon>
        <taxon>Sporosarcina</taxon>
    </lineage>
</organism>
<accession>A0ABW0TUG6</accession>
<keyword evidence="2" id="KW-1185">Reference proteome</keyword>
<name>A0ABW0TUG6_9BACL</name>
<reference evidence="2" key="1">
    <citation type="journal article" date="2019" name="Int. J. Syst. Evol. Microbiol.">
        <title>The Global Catalogue of Microorganisms (GCM) 10K type strain sequencing project: providing services to taxonomists for standard genome sequencing and annotation.</title>
        <authorList>
            <consortium name="The Broad Institute Genomics Platform"/>
            <consortium name="The Broad Institute Genome Sequencing Center for Infectious Disease"/>
            <person name="Wu L."/>
            <person name="Ma J."/>
        </authorList>
    </citation>
    <scope>NUCLEOTIDE SEQUENCE [LARGE SCALE GENOMIC DNA]</scope>
    <source>
        <strain evidence="2">KACC 11299</strain>
    </source>
</reference>
<comment type="caution">
    <text evidence="1">The sequence shown here is derived from an EMBL/GenBank/DDBJ whole genome shotgun (WGS) entry which is preliminary data.</text>
</comment>
<dbReference type="Pfam" id="PF14119">
    <property type="entry name" value="DUF4288"/>
    <property type="match status" value="1"/>
</dbReference>
<sequence>MKLYSVKLLLESTVIPNDNSSKTFEETIVLLRASGQDDIETQIRDHFVNLTYENAVGGQTTWSFVTILDVFELVDHFDEDVDFKEVYSRFLPFDKPMTASEVIELYSLDK</sequence>
<gene>
    <name evidence="1" type="ORF">ACFPTP_01880</name>
</gene>
<proteinExistence type="predicted"/>
<dbReference type="RefSeq" id="WP_381441697.1">
    <property type="nucleotide sequence ID" value="NZ_JBHSNP010000002.1"/>
</dbReference>